<keyword evidence="8" id="KW-0966">Cell projection</keyword>
<comment type="function">
    <text evidence="5">Required for morphogenesis and for the elongation of the flagellar filament by facilitating polymerization of the flagellin monomers at the tip of growing filament. Forms a capping structure, which prevents flagellin subunits (transported through the central channel of the flagellum) from leaking out without polymerization at the distal end.</text>
</comment>
<dbReference type="GO" id="GO:0007155">
    <property type="term" value="P:cell adhesion"/>
    <property type="evidence" value="ECO:0007669"/>
    <property type="project" value="InterPro"/>
</dbReference>
<evidence type="ECO:0000259" key="6">
    <source>
        <dbReference type="Pfam" id="PF02465"/>
    </source>
</evidence>
<gene>
    <name evidence="8" type="primary">fliD</name>
    <name evidence="8" type="ORF">GKE73_05905</name>
</gene>
<evidence type="ECO:0000256" key="2">
    <source>
        <dbReference type="ARBA" id="ARBA00011255"/>
    </source>
</evidence>
<accession>A0A844GAW5</accession>
<dbReference type="RefSeq" id="WP_230369570.1">
    <property type="nucleotide sequence ID" value="NZ_WLYX01000001.1"/>
</dbReference>
<evidence type="ECO:0000256" key="4">
    <source>
        <dbReference type="ARBA" id="ARBA00023143"/>
    </source>
</evidence>
<dbReference type="Pfam" id="PF07195">
    <property type="entry name" value="FliD_C"/>
    <property type="match status" value="1"/>
</dbReference>
<organism evidence="8 9">
    <name type="scientific">Paludibacterium denitrificans</name>
    <dbReference type="NCBI Taxonomy" id="2675226"/>
    <lineage>
        <taxon>Bacteria</taxon>
        <taxon>Pseudomonadati</taxon>
        <taxon>Pseudomonadota</taxon>
        <taxon>Betaproteobacteria</taxon>
        <taxon>Neisseriales</taxon>
        <taxon>Chromobacteriaceae</taxon>
        <taxon>Paludibacterium</taxon>
    </lineage>
</organism>
<proteinExistence type="inferred from homology"/>
<dbReference type="GO" id="GO:0005576">
    <property type="term" value="C:extracellular region"/>
    <property type="evidence" value="ECO:0007669"/>
    <property type="project" value="UniProtKB-SubCell"/>
</dbReference>
<dbReference type="Proteomes" id="UP000446658">
    <property type="component" value="Unassembled WGS sequence"/>
</dbReference>
<dbReference type="GO" id="GO:0009421">
    <property type="term" value="C:bacterial-type flagellum filament cap"/>
    <property type="evidence" value="ECO:0007669"/>
    <property type="project" value="InterPro"/>
</dbReference>
<sequence>MIDTSTTSPSYMAQQLATAYTQGTQNLLSTQTQDAQTTSSALTSLQSALQVFQSALNTLSGQPTAVAQSATFSNSAIGSATANGTATAGSYQFFSEQLAQASQVAFQGVPAATPVGSAGTLVVKMADGTSLNVNLAAADTNGDGQLSPAEIASAINQNTANAKLAASVITVNGVSQMVVTAGHTGANSQISLDTSGVTDSTLASALGTANTLVAAQDSIVWLGAQGTGIKMQQASNTYTSIAGVSMTFSQARATGTAPVTLTVATDNSATAKNVQGFVDAYNSLKTALDKLTDTGDAANGKAAAAFASDAGVRSLRDRLNTIIRQTFAGGTLLQYGVSADRYGTLSLNQTKLQNALASNPTGLDKVLGGNSTTGLLGTAKSYLDSWLNFSSGQIKTRQDSVQRLQKDLTSRQSVLNDQYDQAYKRYLAQFSALQSIQSLISQNTGILSNLAGSGSSSNN</sequence>
<keyword evidence="8" id="KW-0282">Flagellum</keyword>
<evidence type="ECO:0000259" key="7">
    <source>
        <dbReference type="Pfam" id="PF07195"/>
    </source>
</evidence>
<reference evidence="8 9" key="1">
    <citation type="submission" date="2019-11" db="EMBL/GenBank/DDBJ databases">
        <title>Draft genome sequence of Paludibacterium sp. dN18-1.</title>
        <authorList>
            <person name="Im W.-T."/>
        </authorList>
    </citation>
    <scope>NUCLEOTIDE SEQUENCE [LARGE SCALE GENOMIC DNA]</scope>
    <source>
        <strain evidence="9">dN 18-1</strain>
    </source>
</reference>
<dbReference type="Pfam" id="PF02465">
    <property type="entry name" value="FliD_N"/>
    <property type="match status" value="1"/>
</dbReference>
<dbReference type="InterPro" id="IPR003481">
    <property type="entry name" value="FliD_N"/>
</dbReference>
<keyword evidence="8" id="KW-0969">Cilium</keyword>
<evidence type="ECO:0000256" key="3">
    <source>
        <dbReference type="ARBA" id="ARBA00023054"/>
    </source>
</evidence>
<comment type="subunit">
    <text evidence="2 5">Homopentamer.</text>
</comment>
<evidence type="ECO:0000313" key="9">
    <source>
        <dbReference type="Proteomes" id="UP000446658"/>
    </source>
</evidence>
<comment type="caution">
    <text evidence="8">The sequence shown here is derived from an EMBL/GenBank/DDBJ whole genome shotgun (WGS) entry which is preliminary data.</text>
</comment>
<dbReference type="PROSITE" id="PS00018">
    <property type="entry name" value="EF_HAND_1"/>
    <property type="match status" value="1"/>
</dbReference>
<dbReference type="InterPro" id="IPR040026">
    <property type="entry name" value="FliD"/>
</dbReference>
<evidence type="ECO:0000256" key="1">
    <source>
        <dbReference type="ARBA" id="ARBA00009764"/>
    </source>
</evidence>
<feature type="domain" description="Flagellar hook-associated protein 2 N-terminal" evidence="6">
    <location>
        <begin position="10"/>
        <end position="101"/>
    </location>
</feature>
<protein>
    <recommendedName>
        <fullName evidence="5">Flagellar hook-associated protein 2</fullName>
        <shortName evidence="5">HAP2</shortName>
    </recommendedName>
    <alternativeName>
        <fullName evidence="5">Flagellar cap protein</fullName>
    </alternativeName>
</protein>
<dbReference type="AlphaFoldDB" id="A0A844GAW5"/>
<keyword evidence="5" id="KW-0964">Secreted</keyword>
<dbReference type="PANTHER" id="PTHR30288:SF0">
    <property type="entry name" value="FLAGELLAR HOOK-ASSOCIATED PROTEIN 2"/>
    <property type="match status" value="1"/>
</dbReference>
<comment type="subcellular location">
    <subcellularLocation>
        <location evidence="5">Secreted</location>
    </subcellularLocation>
    <subcellularLocation>
        <location evidence="5">Bacterial flagellum</location>
    </subcellularLocation>
</comment>
<keyword evidence="3" id="KW-0175">Coiled coil</keyword>
<dbReference type="InterPro" id="IPR018247">
    <property type="entry name" value="EF_Hand_1_Ca_BS"/>
</dbReference>
<dbReference type="InterPro" id="IPR010809">
    <property type="entry name" value="FliD_C"/>
</dbReference>
<comment type="similarity">
    <text evidence="1 5">Belongs to the FliD family.</text>
</comment>
<keyword evidence="4 5" id="KW-0975">Bacterial flagellum</keyword>
<evidence type="ECO:0000313" key="8">
    <source>
        <dbReference type="EMBL" id="MTD32922.1"/>
    </source>
</evidence>
<name>A0A844GAW5_9NEIS</name>
<dbReference type="GO" id="GO:0009424">
    <property type="term" value="C:bacterial-type flagellum hook"/>
    <property type="evidence" value="ECO:0007669"/>
    <property type="project" value="UniProtKB-UniRule"/>
</dbReference>
<feature type="domain" description="Flagellar hook-associated protein 2 C-terminal" evidence="7">
    <location>
        <begin position="228"/>
        <end position="438"/>
    </location>
</feature>
<dbReference type="EMBL" id="WLYX01000001">
    <property type="protein sequence ID" value="MTD32922.1"/>
    <property type="molecule type" value="Genomic_DNA"/>
</dbReference>
<keyword evidence="9" id="KW-1185">Reference proteome</keyword>
<dbReference type="PANTHER" id="PTHR30288">
    <property type="entry name" value="FLAGELLAR CAP/ASSEMBLY PROTEIN FLID"/>
    <property type="match status" value="1"/>
</dbReference>
<evidence type="ECO:0000256" key="5">
    <source>
        <dbReference type="RuleBase" id="RU362066"/>
    </source>
</evidence>